<accession>A0ACC7M7Y3</accession>
<protein>
    <submittedName>
        <fullName evidence="1">Uncharacterized protein</fullName>
    </submittedName>
</protein>
<gene>
    <name evidence="1" type="ORF">QPK29_008385</name>
</gene>
<name>A0ACC7M7Y3_9BURK</name>
<evidence type="ECO:0000313" key="1">
    <source>
        <dbReference type="EMBL" id="MFJ1467724.1"/>
    </source>
</evidence>
<reference evidence="1" key="1">
    <citation type="submission" date="2024-11" db="EMBL/GenBank/DDBJ databases">
        <title>Description of Massilia orientalis sp. nov., isolated from rhizosphere soil of Ageratina adenophora.</title>
        <authorList>
            <person name="Wang Y."/>
        </authorList>
    </citation>
    <scope>NUCLEOTIDE SEQUENCE</scope>
    <source>
        <strain evidence="1">YIM B02787</strain>
    </source>
</reference>
<organism evidence="1 2">
    <name type="scientific">Massilia orientalis</name>
    <dbReference type="NCBI Taxonomy" id="3050128"/>
    <lineage>
        <taxon>Bacteria</taxon>
        <taxon>Pseudomonadati</taxon>
        <taxon>Pseudomonadota</taxon>
        <taxon>Betaproteobacteria</taxon>
        <taxon>Burkholderiales</taxon>
        <taxon>Oxalobacteraceae</taxon>
        <taxon>Telluria group</taxon>
        <taxon>Massilia</taxon>
    </lineage>
</organism>
<comment type="caution">
    <text evidence="1">The sequence shown here is derived from an EMBL/GenBank/DDBJ whole genome shotgun (WGS) entry which is preliminary data.</text>
</comment>
<keyword evidence="2" id="KW-1185">Reference proteome</keyword>
<dbReference type="EMBL" id="JASNRB020000004">
    <property type="protein sequence ID" value="MFJ1467724.1"/>
    <property type="molecule type" value="Genomic_DNA"/>
</dbReference>
<sequence>MKKPVSAGADARPKPAETRMDAVSHGGARRVRARRETSLTDADYAAMVKRYEDAGDVQNANIIRRQWEIARATSDCKSGVNHEF</sequence>
<proteinExistence type="predicted"/>
<dbReference type="Proteomes" id="UP001168096">
    <property type="component" value="Unassembled WGS sequence"/>
</dbReference>
<evidence type="ECO:0000313" key="2">
    <source>
        <dbReference type="Proteomes" id="UP001168096"/>
    </source>
</evidence>